<keyword evidence="3" id="KW-0963">Cytoplasm</keyword>
<keyword evidence="3" id="KW-0547">Nucleotide-binding</keyword>
<name>A0A545T5H5_9PROT</name>
<keyword evidence="2 3" id="KW-0418">Kinase</keyword>
<evidence type="ECO:0000256" key="4">
    <source>
        <dbReference type="RuleBase" id="RU004046"/>
    </source>
</evidence>
<evidence type="ECO:0000256" key="1">
    <source>
        <dbReference type="ARBA" id="ARBA00022679"/>
    </source>
</evidence>
<evidence type="ECO:0000313" key="5">
    <source>
        <dbReference type="EMBL" id="TQV72486.1"/>
    </source>
</evidence>
<dbReference type="GO" id="GO:0005524">
    <property type="term" value="F:ATP binding"/>
    <property type="evidence" value="ECO:0007669"/>
    <property type="project" value="UniProtKB-UniRule"/>
</dbReference>
<dbReference type="Pfam" id="PF02685">
    <property type="entry name" value="Glucokinase"/>
    <property type="match status" value="1"/>
</dbReference>
<organism evidence="5 6">
    <name type="scientific">Denitrobaculum tricleocarpae</name>
    <dbReference type="NCBI Taxonomy" id="2591009"/>
    <lineage>
        <taxon>Bacteria</taxon>
        <taxon>Pseudomonadati</taxon>
        <taxon>Pseudomonadota</taxon>
        <taxon>Alphaproteobacteria</taxon>
        <taxon>Rhodospirillales</taxon>
        <taxon>Rhodospirillaceae</taxon>
        <taxon>Denitrobaculum</taxon>
    </lineage>
</organism>
<evidence type="ECO:0000256" key="2">
    <source>
        <dbReference type="ARBA" id="ARBA00022777"/>
    </source>
</evidence>
<dbReference type="AlphaFoldDB" id="A0A545T5H5"/>
<dbReference type="NCBIfam" id="NF001416">
    <property type="entry name" value="PRK00292.1-3"/>
    <property type="match status" value="1"/>
</dbReference>
<dbReference type="GO" id="GO:0005829">
    <property type="term" value="C:cytosol"/>
    <property type="evidence" value="ECO:0007669"/>
    <property type="project" value="TreeGrafter"/>
</dbReference>
<dbReference type="Gene3D" id="3.30.420.40">
    <property type="match status" value="1"/>
</dbReference>
<feature type="binding site" evidence="3">
    <location>
        <begin position="30"/>
        <end position="35"/>
    </location>
    <ligand>
        <name>ATP</name>
        <dbReference type="ChEBI" id="CHEBI:30616"/>
    </ligand>
</feature>
<dbReference type="PANTHER" id="PTHR47690">
    <property type="entry name" value="GLUCOKINASE"/>
    <property type="match status" value="1"/>
</dbReference>
<evidence type="ECO:0000256" key="3">
    <source>
        <dbReference type="HAMAP-Rule" id="MF_00524"/>
    </source>
</evidence>
<dbReference type="EMBL" id="VHSH01000012">
    <property type="protein sequence ID" value="TQV72486.1"/>
    <property type="molecule type" value="Genomic_DNA"/>
</dbReference>
<proteinExistence type="inferred from homology"/>
<dbReference type="CDD" id="cd24008">
    <property type="entry name" value="ASKHA_NBD_GLK"/>
    <property type="match status" value="1"/>
</dbReference>
<dbReference type="OrthoDB" id="9800595at2"/>
<comment type="catalytic activity">
    <reaction evidence="3">
        <text>D-glucose + ATP = D-glucose 6-phosphate + ADP + H(+)</text>
        <dbReference type="Rhea" id="RHEA:17825"/>
        <dbReference type="ChEBI" id="CHEBI:4167"/>
        <dbReference type="ChEBI" id="CHEBI:15378"/>
        <dbReference type="ChEBI" id="CHEBI:30616"/>
        <dbReference type="ChEBI" id="CHEBI:61548"/>
        <dbReference type="ChEBI" id="CHEBI:456216"/>
        <dbReference type="EC" id="2.7.1.2"/>
    </reaction>
</comment>
<dbReference type="InterPro" id="IPR050201">
    <property type="entry name" value="Bacterial_glucokinase"/>
</dbReference>
<dbReference type="SUPFAM" id="SSF53067">
    <property type="entry name" value="Actin-like ATPase domain"/>
    <property type="match status" value="1"/>
</dbReference>
<evidence type="ECO:0000313" key="6">
    <source>
        <dbReference type="Proteomes" id="UP000315252"/>
    </source>
</evidence>
<dbReference type="PANTHER" id="PTHR47690:SF1">
    <property type="entry name" value="GLUCOKINASE"/>
    <property type="match status" value="1"/>
</dbReference>
<comment type="caution">
    <text evidence="5">The sequence shown here is derived from an EMBL/GenBank/DDBJ whole genome shotgun (WGS) entry which is preliminary data.</text>
</comment>
<dbReference type="NCBIfam" id="TIGR00749">
    <property type="entry name" value="glk"/>
    <property type="match status" value="1"/>
</dbReference>
<dbReference type="HAMAP" id="MF_00524">
    <property type="entry name" value="Glucokinase"/>
    <property type="match status" value="1"/>
</dbReference>
<dbReference type="Proteomes" id="UP000315252">
    <property type="component" value="Unassembled WGS sequence"/>
</dbReference>
<gene>
    <name evidence="3" type="primary">glk</name>
    <name evidence="5" type="ORF">FKG95_25795</name>
</gene>
<dbReference type="InterPro" id="IPR003836">
    <property type="entry name" value="Glucokinase"/>
</dbReference>
<dbReference type="GO" id="GO:0004340">
    <property type="term" value="F:glucokinase activity"/>
    <property type="evidence" value="ECO:0007669"/>
    <property type="project" value="UniProtKB-UniRule"/>
</dbReference>
<dbReference type="Gene3D" id="3.40.367.20">
    <property type="match status" value="1"/>
</dbReference>
<keyword evidence="6" id="KW-1185">Reference proteome</keyword>
<comment type="similarity">
    <text evidence="3 4">Belongs to the bacterial glucokinase family.</text>
</comment>
<protein>
    <recommendedName>
        <fullName evidence="3">Glucokinase</fullName>
        <ecNumber evidence="3">2.7.1.2</ecNumber>
    </recommendedName>
    <alternativeName>
        <fullName evidence="3">Glucose kinase</fullName>
    </alternativeName>
</protein>
<keyword evidence="3" id="KW-0067">ATP-binding</keyword>
<comment type="subcellular location">
    <subcellularLocation>
        <location evidence="3">Cytoplasm</location>
    </subcellularLocation>
</comment>
<keyword evidence="3" id="KW-0324">Glycolysis</keyword>
<dbReference type="RefSeq" id="WP_142899333.1">
    <property type="nucleotide sequence ID" value="NZ_ML660063.1"/>
</dbReference>
<reference evidence="5 6" key="1">
    <citation type="submission" date="2019-06" db="EMBL/GenBank/DDBJ databases">
        <title>Whole genome sequence for Rhodospirillaceae sp. R148.</title>
        <authorList>
            <person name="Wang G."/>
        </authorList>
    </citation>
    <scope>NUCLEOTIDE SEQUENCE [LARGE SCALE GENOMIC DNA]</scope>
    <source>
        <strain evidence="5 6">R148</strain>
    </source>
</reference>
<keyword evidence="1 3" id="KW-0808">Transferase</keyword>
<dbReference type="GO" id="GO:0005536">
    <property type="term" value="F:D-glucose binding"/>
    <property type="evidence" value="ECO:0007669"/>
    <property type="project" value="InterPro"/>
</dbReference>
<dbReference type="InterPro" id="IPR043129">
    <property type="entry name" value="ATPase_NBD"/>
</dbReference>
<sequence length="338" mass="35619">MASKKPGSKSGPAEASDDKVLTTGDLSLIADIGGTNARFAIVTADGKIIKARTLACADYRDPAHAAQSYLEGAGLPQPREACFAFACPTHEDRIRMTNNGWDFSRARTKEQLGLQRLEIINDFMALALSLPHLPASSLRQIGGVRQVGKLPVGVVGPGTGLGVSGLIPHKGGWLPLDSEGGHASLAVSGRRETSILLHLEHHYGRVSAERVLSGPGLQALYQSISLLDGKAPQELAPAEIVARATADDDEACREALEIFCALLGSFAGDFALTLGARGGIYIGGGIIPQLGEVFTASDFRKRFEDKGRLSSYVAAIPCYVITADYPALTGAAAYLQHS</sequence>
<dbReference type="EC" id="2.7.1.2" evidence="3"/>
<dbReference type="GO" id="GO:0006096">
    <property type="term" value="P:glycolytic process"/>
    <property type="evidence" value="ECO:0007669"/>
    <property type="project" value="UniProtKB-UniRule"/>
</dbReference>
<accession>A0A545T5H5</accession>